<sequence length="86" mass="9310">MKVLSGMQSSCGSTYTHQRLAIIGDCRYNLGHSIVMQDKCLAYTVPLVCCSSDSDQGKGWDSRAAEALQVLHALPSTTSRQYASLP</sequence>
<dbReference type="Proteomes" id="UP000016933">
    <property type="component" value="Unassembled WGS sequence"/>
</dbReference>
<protein>
    <submittedName>
        <fullName evidence="1">Uncharacterized protein</fullName>
    </submittedName>
</protein>
<gene>
    <name evidence="1" type="ORF">DOTSEDRAFT_58473</name>
</gene>
<name>N1Q4S3_DOTSN</name>
<dbReference type="EMBL" id="KB446535">
    <property type="protein sequence ID" value="EME50423.1"/>
    <property type="molecule type" value="Genomic_DNA"/>
</dbReference>
<keyword evidence="2" id="KW-1185">Reference proteome</keyword>
<dbReference type="AlphaFoldDB" id="N1Q4S3"/>
<dbReference type="HOGENOM" id="CLU_2497869_0_0_1"/>
<proteinExistence type="predicted"/>
<accession>N1Q4S3</accession>
<organism evidence="1 2">
    <name type="scientific">Dothistroma septosporum (strain NZE10 / CBS 128990)</name>
    <name type="common">Red band needle blight fungus</name>
    <name type="synonym">Mycosphaerella pini</name>
    <dbReference type="NCBI Taxonomy" id="675120"/>
    <lineage>
        <taxon>Eukaryota</taxon>
        <taxon>Fungi</taxon>
        <taxon>Dikarya</taxon>
        <taxon>Ascomycota</taxon>
        <taxon>Pezizomycotina</taxon>
        <taxon>Dothideomycetes</taxon>
        <taxon>Dothideomycetidae</taxon>
        <taxon>Mycosphaerellales</taxon>
        <taxon>Mycosphaerellaceae</taxon>
        <taxon>Dothistroma</taxon>
    </lineage>
</organism>
<evidence type="ECO:0000313" key="2">
    <source>
        <dbReference type="Proteomes" id="UP000016933"/>
    </source>
</evidence>
<evidence type="ECO:0000313" key="1">
    <source>
        <dbReference type="EMBL" id="EME50423.1"/>
    </source>
</evidence>
<reference evidence="1 2" key="2">
    <citation type="journal article" date="2012" name="PLoS Pathog.">
        <title>Diverse lifestyles and strategies of plant pathogenesis encoded in the genomes of eighteen Dothideomycetes fungi.</title>
        <authorList>
            <person name="Ohm R.A."/>
            <person name="Feau N."/>
            <person name="Henrissat B."/>
            <person name="Schoch C.L."/>
            <person name="Horwitz B.A."/>
            <person name="Barry K.W."/>
            <person name="Condon B.J."/>
            <person name="Copeland A.C."/>
            <person name="Dhillon B."/>
            <person name="Glaser F."/>
            <person name="Hesse C.N."/>
            <person name="Kosti I."/>
            <person name="LaButti K."/>
            <person name="Lindquist E.A."/>
            <person name="Lucas S."/>
            <person name="Salamov A.A."/>
            <person name="Bradshaw R.E."/>
            <person name="Ciuffetti L."/>
            <person name="Hamelin R.C."/>
            <person name="Kema G.H.J."/>
            <person name="Lawrence C."/>
            <person name="Scott J.A."/>
            <person name="Spatafora J.W."/>
            <person name="Turgeon B.G."/>
            <person name="de Wit P.J.G.M."/>
            <person name="Zhong S."/>
            <person name="Goodwin S.B."/>
            <person name="Grigoriev I.V."/>
        </authorList>
    </citation>
    <scope>NUCLEOTIDE SEQUENCE [LARGE SCALE GENOMIC DNA]</scope>
    <source>
        <strain evidence="2">NZE10 / CBS 128990</strain>
    </source>
</reference>
<reference evidence="2" key="1">
    <citation type="journal article" date="2012" name="PLoS Genet.">
        <title>The genomes of the fungal plant pathogens Cladosporium fulvum and Dothistroma septosporum reveal adaptation to different hosts and lifestyles but also signatures of common ancestry.</title>
        <authorList>
            <person name="de Wit P.J.G.M."/>
            <person name="van der Burgt A."/>
            <person name="Oekmen B."/>
            <person name="Stergiopoulos I."/>
            <person name="Abd-Elsalam K.A."/>
            <person name="Aerts A.L."/>
            <person name="Bahkali A.H."/>
            <person name="Beenen H.G."/>
            <person name="Chettri P."/>
            <person name="Cox M.P."/>
            <person name="Datema E."/>
            <person name="de Vries R.P."/>
            <person name="Dhillon B."/>
            <person name="Ganley A.R."/>
            <person name="Griffiths S.A."/>
            <person name="Guo Y."/>
            <person name="Hamelin R.C."/>
            <person name="Henrissat B."/>
            <person name="Kabir M.S."/>
            <person name="Jashni M.K."/>
            <person name="Kema G."/>
            <person name="Klaubauf S."/>
            <person name="Lapidus A."/>
            <person name="Levasseur A."/>
            <person name="Lindquist E."/>
            <person name="Mehrabi R."/>
            <person name="Ohm R.A."/>
            <person name="Owen T.J."/>
            <person name="Salamov A."/>
            <person name="Schwelm A."/>
            <person name="Schijlen E."/>
            <person name="Sun H."/>
            <person name="van den Burg H.A."/>
            <person name="van Ham R.C.H.J."/>
            <person name="Zhang S."/>
            <person name="Goodwin S.B."/>
            <person name="Grigoriev I.V."/>
            <person name="Collemare J."/>
            <person name="Bradshaw R.E."/>
        </authorList>
    </citation>
    <scope>NUCLEOTIDE SEQUENCE [LARGE SCALE GENOMIC DNA]</scope>
    <source>
        <strain evidence="2">NZE10 / CBS 128990</strain>
    </source>
</reference>